<dbReference type="OrthoDB" id="10402598at2759"/>
<proteinExistence type="predicted"/>
<dbReference type="EMBL" id="MU003718">
    <property type="protein sequence ID" value="KAF2803348.1"/>
    <property type="molecule type" value="Genomic_DNA"/>
</dbReference>
<gene>
    <name evidence="2 4" type="ORF">BDZ99DRAFT_526710</name>
</gene>
<protein>
    <submittedName>
        <fullName evidence="2 4">Uncharacterized protein</fullName>
    </submittedName>
</protein>
<reference evidence="4" key="2">
    <citation type="submission" date="2020-04" db="EMBL/GenBank/DDBJ databases">
        <authorList>
            <consortium name="NCBI Genome Project"/>
        </authorList>
    </citation>
    <scope>NUCLEOTIDE SEQUENCE</scope>
    <source>
        <strain evidence="4">CBS 304.34</strain>
    </source>
</reference>
<dbReference type="Proteomes" id="UP000504636">
    <property type="component" value="Unplaced"/>
</dbReference>
<organism evidence="2">
    <name type="scientific">Mytilinidion resinicola</name>
    <dbReference type="NCBI Taxonomy" id="574789"/>
    <lineage>
        <taxon>Eukaryota</taxon>
        <taxon>Fungi</taxon>
        <taxon>Dikarya</taxon>
        <taxon>Ascomycota</taxon>
        <taxon>Pezizomycotina</taxon>
        <taxon>Dothideomycetes</taxon>
        <taxon>Pleosporomycetidae</taxon>
        <taxon>Mytilinidiales</taxon>
        <taxon>Mytilinidiaceae</taxon>
        <taxon>Mytilinidion</taxon>
    </lineage>
</organism>
<name>A0A6A6Y498_9PEZI</name>
<keyword evidence="3" id="KW-1185">Reference proteome</keyword>
<evidence type="ECO:0000313" key="2">
    <source>
        <dbReference type="EMBL" id="KAF2803348.1"/>
    </source>
</evidence>
<evidence type="ECO:0000313" key="3">
    <source>
        <dbReference type="Proteomes" id="UP000504636"/>
    </source>
</evidence>
<evidence type="ECO:0000313" key="4">
    <source>
        <dbReference type="RefSeq" id="XP_033570312.1"/>
    </source>
</evidence>
<evidence type="ECO:0000256" key="1">
    <source>
        <dbReference type="SAM" id="MobiDB-lite"/>
    </source>
</evidence>
<dbReference type="RefSeq" id="XP_033570312.1">
    <property type="nucleotide sequence ID" value="XM_033726163.1"/>
</dbReference>
<reference evidence="2 4" key="1">
    <citation type="journal article" date="2020" name="Stud. Mycol.">
        <title>101 Dothideomycetes genomes: a test case for predicting lifestyles and emergence of pathogens.</title>
        <authorList>
            <person name="Haridas S."/>
            <person name="Albert R."/>
            <person name="Binder M."/>
            <person name="Bloem J."/>
            <person name="Labutti K."/>
            <person name="Salamov A."/>
            <person name="Andreopoulos B."/>
            <person name="Baker S."/>
            <person name="Barry K."/>
            <person name="Bills G."/>
            <person name="Bluhm B."/>
            <person name="Cannon C."/>
            <person name="Castanera R."/>
            <person name="Culley D."/>
            <person name="Daum C."/>
            <person name="Ezra D."/>
            <person name="Gonzalez J."/>
            <person name="Henrissat B."/>
            <person name="Kuo A."/>
            <person name="Liang C."/>
            <person name="Lipzen A."/>
            <person name="Lutzoni F."/>
            <person name="Magnuson J."/>
            <person name="Mondo S."/>
            <person name="Nolan M."/>
            <person name="Ohm R."/>
            <person name="Pangilinan J."/>
            <person name="Park H.-J."/>
            <person name="Ramirez L."/>
            <person name="Alfaro M."/>
            <person name="Sun H."/>
            <person name="Tritt A."/>
            <person name="Yoshinaga Y."/>
            <person name="Zwiers L.-H."/>
            <person name="Turgeon B."/>
            <person name="Goodwin S."/>
            <person name="Spatafora J."/>
            <person name="Crous P."/>
            <person name="Grigoriev I."/>
        </authorList>
    </citation>
    <scope>NUCLEOTIDE SEQUENCE</scope>
    <source>
        <strain evidence="2 4">CBS 304.34</strain>
    </source>
</reference>
<dbReference type="AlphaFoldDB" id="A0A6A6Y498"/>
<sequence>MVRAWISPSSEPSSSLQITISGMPTKKPRSVASEQKSKATKKPAILETSKSVEFKPAFDGRGDRAGRVRYLSKEYCLRDDGNPKELGAVISPLERQRKWQRQEEELRGMVLSPSNGTYLLTGRDHYDGHFYSRGRDGYNSPFHSRGRDGYNGPFHSTGRDGYNGPFDCVVTGEGAKYAFELNLARSLSEHFSYPSMNLKPK</sequence>
<reference evidence="4" key="3">
    <citation type="submission" date="2025-04" db="UniProtKB">
        <authorList>
            <consortium name="RefSeq"/>
        </authorList>
    </citation>
    <scope>IDENTIFICATION</scope>
    <source>
        <strain evidence="4">CBS 304.34</strain>
    </source>
</reference>
<accession>A0A6A6Y498</accession>
<dbReference type="GeneID" id="54467056"/>
<feature type="region of interest" description="Disordered" evidence="1">
    <location>
        <begin position="1"/>
        <end position="42"/>
    </location>
</feature>